<evidence type="ECO:0000313" key="2">
    <source>
        <dbReference type="EMBL" id="GAA4198008.1"/>
    </source>
</evidence>
<protein>
    <submittedName>
        <fullName evidence="2">Uncharacterized protein</fullName>
    </submittedName>
</protein>
<reference evidence="3" key="1">
    <citation type="journal article" date="2019" name="Int. J. Syst. Evol. Microbiol.">
        <title>The Global Catalogue of Microorganisms (GCM) 10K type strain sequencing project: providing services to taxonomists for standard genome sequencing and annotation.</title>
        <authorList>
            <consortium name="The Broad Institute Genomics Platform"/>
            <consortium name="The Broad Institute Genome Sequencing Center for Infectious Disease"/>
            <person name="Wu L."/>
            <person name="Ma J."/>
        </authorList>
    </citation>
    <scope>NUCLEOTIDE SEQUENCE [LARGE SCALE GENOMIC DNA]</scope>
    <source>
        <strain evidence="3">JCM 17388</strain>
    </source>
</reference>
<name>A0ABP8B4W4_9ACTN</name>
<evidence type="ECO:0000256" key="1">
    <source>
        <dbReference type="SAM" id="MobiDB-lite"/>
    </source>
</evidence>
<evidence type="ECO:0000313" key="3">
    <source>
        <dbReference type="Proteomes" id="UP001501251"/>
    </source>
</evidence>
<sequence>MAVNACDVPGAGVADGDTGGDTGGVVGGVTGGDAATVAAAIPVTLRRASAVAADVWREMNAIPPD</sequence>
<dbReference type="Proteomes" id="UP001501251">
    <property type="component" value="Unassembled WGS sequence"/>
</dbReference>
<accession>A0ABP8B4W4</accession>
<dbReference type="EMBL" id="BAABAQ010000009">
    <property type="protein sequence ID" value="GAA4198008.1"/>
    <property type="molecule type" value="Genomic_DNA"/>
</dbReference>
<comment type="caution">
    <text evidence="2">The sequence shown here is derived from an EMBL/GenBank/DDBJ whole genome shotgun (WGS) entry which is preliminary data.</text>
</comment>
<feature type="region of interest" description="Disordered" evidence="1">
    <location>
        <begin position="1"/>
        <end position="20"/>
    </location>
</feature>
<organism evidence="2 3">
    <name type="scientific">Streptosporangium oxazolinicum</name>
    <dbReference type="NCBI Taxonomy" id="909287"/>
    <lineage>
        <taxon>Bacteria</taxon>
        <taxon>Bacillati</taxon>
        <taxon>Actinomycetota</taxon>
        <taxon>Actinomycetes</taxon>
        <taxon>Streptosporangiales</taxon>
        <taxon>Streptosporangiaceae</taxon>
        <taxon>Streptosporangium</taxon>
    </lineage>
</organism>
<proteinExistence type="predicted"/>
<keyword evidence="3" id="KW-1185">Reference proteome</keyword>
<gene>
    <name evidence="2" type="ORF">GCM10022252_47750</name>
</gene>